<dbReference type="Gene3D" id="3.40.50.360">
    <property type="match status" value="1"/>
</dbReference>
<dbReference type="InterPro" id="IPR050712">
    <property type="entry name" value="NAD(P)H-dep_reductase"/>
</dbReference>
<protein>
    <submittedName>
        <fullName evidence="2">NAD(P)H-dependent FMN reductase</fullName>
    </submittedName>
</protein>
<feature type="domain" description="NADPH-dependent FMN reductase-like" evidence="1">
    <location>
        <begin position="3"/>
        <end position="127"/>
    </location>
</feature>
<dbReference type="GO" id="GO:0005829">
    <property type="term" value="C:cytosol"/>
    <property type="evidence" value="ECO:0007669"/>
    <property type="project" value="TreeGrafter"/>
</dbReference>
<dbReference type="InterPro" id="IPR005025">
    <property type="entry name" value="FMN_Rdtase-like_dom"/>
</dbReference>
<comment type="caution">
    <text evidence="2">The sequence shown here is derived from an EMBL/GenBank/DDBJ whole genome shotgun (WGS) entry which is preliminary data.</text>
</comment>
<accession>A0A8E1WE66</accession>
<dbReference type="AlphaFoldDB" id="A0A8E1WE66"/>
<evidence type="ECO:0000259" key="1">
    <source>
        <dbReference type="Pfam" id="PF03358"/>
    </source>
</evidence>
<dbReference type="Proteomes" id="UP000532373">
    <property type="component" value="Unassembled WGS sequence"/>
</dbReference>
<dbReference type="Pfam" id="PF03358">
    <property type="entry name" value="FMN_red"/>
    <property type="match status" value="1"/>
</dbReference>
<dbReference type="SUPFAM" id="SSF52218">
    <property type="entry name" value="Flavoproteins"/>
    <property type="match status" value="1"/>
</dbReference>
<gene>
    <name evidence="2" type="ORF">HNQ96_001635</name>
</gene>
<dbReference type="GO" id="GO:0016491">
    <property type="term" value="F:oxidoreductase activity"/>
    <property type="evidence" value="ECO:0007669"/>
    <property type="project" value="InterPro"/>
</dbReference>
<evidence type="ECO:0000313" key="2">
    <source>
        <dbReference type="EMBL" id="MBB6465777.1"/>
    </source>
</evidence>
<dbReference type="EMBL" id="JACHGI010000002">
    <property type="protein sequence ID" value="MBB6465777.1"/>
    <property type="molecule type" value="Genomic_DNA"/>
</dbReference>
<sequence>MIDILAISGSLRAVSSNRALIAALARNTPPGCRVSVYDGLGRLPIFNPDDEYGPDDQGGRTPREATALIDAITRADGVIVSCPEYAHGVPGGLKNALDWLVSRDAAVGKPAMQVHASPRSQFARAALAEIMKTMSFDLFDGPDLTITLLGKTPPGDR</sequence>
<dbReference type="InterPro" id="IPR029039">
    <property type="entry name" value="Flavoprotein-like_sf"/>
</dbReference>
<dbReference type="PANTHER" id="PTHR30543:SF21">
    <property type="entry name" value="NAD(P)H-DEPENDENT FMN REDUCTASE LOT6"/>
    <property type="match status" value="1"/>
</dbReference>
<organism evidence="2 3">
    <name type="scientific">Aminobacter carboxidus</name>
    <dbReference type="NCBI Taxonomy" id="376165"/>
    <lineage>
        <taxon>Bacteria</taxon>
        <taxon>Pseudomonadati</taxon>
        <taxon>Pseudomonadota</taxon>
        <taxon>Alphaproteobacteria</taxon>
        <taxon>Hyphomicrobiales</taxon>
        <taxon>Phyllobacteriaceae</taxon>
        <taxon>Aminobacter</taxon>
    </lineage>
</organism>
<reference evidence="2 3" key="1">
    <citation type="submission" date="2020-08" db="EMBL/GenBank/DDBJ databases">
        <title>Genomic Encyclopedia of Type Strains, Phase IV (KMG-IV): sequencing the most valuable type-strain genomes for metagenomic binning, comparative biology and taxonomic classification.</title>
        <authorList>
            <person name="Goeker M."/>
        </authorList>
    </citation>
    <scope>NUCLEOTIDE SEQUENCE [LARGE SCALE GENOMIC DNA]</scope>
    <source>
        <strain evidence="2 3">DSM 17454</strain>
    </source>
</reference>
<proteinExistence type="predicted"/>
<dbReference type="RefSeq" id="WP_312880735.1">
    <property type="nucleotide sequence ID" value="NZ_JACHGI010000002.1"/>
</dbReference>
<dbReference type="PANTHER" id="PTHR30543">
    <property type="entry name" value="CHROMATE REDUCTASE"/>
    <property type="match status" value="1"/>
</dbReference>
<dbReference type="GO" id="GO:0010181">
    <property type="term" value="F:FMN binding"/>
    <property type="evidence" value="ECO:0007669"/>
    <property type="project" value="TreeGrafter"/>
</dbReference>
<name>A0A8E1WE66_9HYPH</name>
<evidence type="ECO:0000313" key="3">
    <source>
        <dbReference type="Proteomes" id="UP000532373"/>
    </source>
</evidence>